<dbReference type="PANTHER" id="PTHR30287">
    <property type="entry name" value="MEMBRANE COMPONENT OF PREDICTED ABC SUPERFAMILY METABOLITE UPTAKE TRANSPORTER"/>
    <property type="match status" value="1"/>
</dbReference>
<evidence type="ECO:0000313" key="10">
    <source>
        <dbReference type="Proteomes" id="UP001597369"/>
    </source>
</evidence>
<feature type="domain" description="ABC3 transporter permease C-terminal" evidence="7">
    <location>
        <begin position="275"/>
        <end position="394"/>
    </location>
</feature>
<dbReference type="Proteomes" id="UP001597369">
    <property type="component" value="Unassembled WGS sequence"/>
</dbReference>
<proteinExistence type="predicted"/>
<organism evidence="9 10">
    <name type="scientific">Pontibacter silvestris</name>
    <dbReference type="NCBI Taxonomy" id="2305183"/>
    <lineage>
        <taxon>Bacteria</taxon>
        <taxon>Pseudomonadati</taxon>
        <taxon>Bacteroidota</taxon>
        <taxon>Cytophagia</taxon>
        <taxon>Cytophagales</taxon>
        <taxon>Hymenobacteraceae</taxon>
        <taxon>Pontibacter</taxon>
    </lineage>
</organism>
<dbReference type="Pfam" id="PF12704">
    <property type="entry name" value="MacB_PCD"/>
    <property type="match status" value="1"/>
</dbReference>
<feature type="transmembrane region" description="Helical" evidence="6">
    <location>
        <begin position="35"/>
        <end position="55"/>
    </location>
</feature>
<evidence type="ECO:0000256" key="5">
    <source>
        <dbReference type="ARBA" id="ARBA00023136"/>
    </source>
</evidence>
<dbReference type="InterPro" id="IPR038766">
    <property type="entry name" value="Membrane_comp_ABC_pdt"/>
</dbReference>
<feature type="transmembrane region" description="Helical" evidence="6">
    <location>
        <begin position="819"/>
        <end position="840"/>
    </location>
</feature>
<evidence type="ECO:0000256" key="1">
    <source>
        <dbReference type="ARBA" id="ARBA00004651"/>
    </source>
</evidence>
<dbReference type="InterPro" id="IPR003838">
    <property type="entry name" value="ABC3_permease_C"/>
</dbReference>
<dbReference type="PANTHER" id="PTHR30287:SF1">
    <property type="entry name" value="INNER MEMBRANE PROTEIN"/>
    <property type="match status" value="1"/>
</dbReference>
<protein>
    <submittedName>
        <fullName evidence="9">ABC transporter permease</fullName>
    </submittedName>
</protein>
<keyword evidence="3 6" id="KW-0812">Transmembrane</keyword>
<sequence>MKEEQQPQDIPKQKLRLKWLLKMAWRDTRRSRGRLILFLSSIVLGIAALVAINSFRYSLNVAIDEKAKTLIGADLVMGMNKEPDSTAVALVDSVSNLGRRSDENRLASMVYFIKSDATRLVQVRALEGEFPYFGEIEADPEESSRTFREGQNALVDYNLMLQYEAQPGDSIRVGSLKFRIAGALHHIPGQTALTTAIAPVVYIPRQYLPATGLMQRGSRISYYYYIDLPSSVQPDTLARRLEPRMEEYGLFYDTVQTRKEGMGAAYNELAGFLALVGFVALLLGCVGVASAIHVYMRDKLSTIGVLRCLGMSSKQAFLVYLFQVIGMGLTGGLAGAILGSIIQLVLPGLFGAFLPVEVEPYFSWGAALQGVLLGTIVSVLFALLPLLSIRRISPLITLRASIEHLTSQRDPLQWAVYGLIILFVLIFSWWQMGTWWQALSFTGGVIGAFLVLAILAKLLSWAIRRFFPANWGYVWRQGLANLYRPNNQTLLLTVSIGLGTALIGTLYMVQLTLLSEVSISRNEDQPNLVLFDIQNAQKDEVVSMTKQQGLPVLFLDPMVTVRLERKNQITGAVARNDSTLDIRPWLFTREYRITYRNNLTDAEKTEKGTWDENNNINQDIIPVSLEERYAERLKADLGDTLVFNVQGAMISTKVTHIREVDWNRVQSNFQIVFPEGVLEEAPQFFVLMTRSKNEQQAAQFQRSIVERFPNVSTIGLDLILETLDEVVGQISFVIQFMALFSIFTGLLVLVGSVNVSKFQRIKESVLLRTLGANRNQILAITALEYTLLGLLAAATGCLIAFGASWALAVFSFEVEFVPVIWPLFIIFLLVTMLTLAVGLLNSRGILDRPPLEVLRREA</sequence>
<feature type="transmembrane region" description="Helical" evidence="6">
    <location>
        <begin position="732"/>
        <end position="756"/>
    </location>
</feature>
<accession>A0ABW4X001</accession>
<dbReference type="SUPFAM" id="SSF90123">
    <property type="entry name" value="ABC transporter transmembrane region"/>
    <property type="match status" value="1"/>
</dbReference>
<reference evidence="10" key="1">
    <citation type="journal article" date="2019" name="Int. J. Syst. Evol. Microbiol.">
        <title>The Global Catalogue of Microorganisms (GCM) 10K type strain sequencing project: providing services to taxonomists for standard genome sequencing and annotation.</title>
        <authorList>
            <consortium name="The Broad Institute Genomics Platform"/>
            <consortium name="The Broad Institute Genome Sequencing Center for Infectious Disease"/>
            <person name="Wu L."/>
            <person name="Ma J."/>
        </authorList>
    </citation>
    <scope>NUCLEOTIDE SEQUENCE [LARGE SCALE GENOMIC DNA]</scope>
    <source>
        <strain evidence="10">JCM 16545</strain>
    </source>
</reference>
<keyword evidence="5 6" id="KW-0472">Membrane</keyword>
<name>A0ABW4X001_9BACT</name>
<gene>
    <name evidence="9" type="ORF">ACFSKU_11345</name>
</gene>
<feature type="transmembrane region" description="Helical" evidence="6">
    <location>
        <begin position="490"/>
        <end position="509"/>
    </location>
</feature>
<comment type="caution">
    <text evidence="9">The sequence shown here is derived from an EMBL/GenBank/DDBJ whole genome shotgun (WGS) entry which is preliminary data.</text>
</comment>
<evidence type="ECO:0000256" key="2">
    <source>
        <dbReference type="ARBA" id="ARBA00022475"/>
    </source>
</evidence>
<dbReference type="InterPro" id="IPR036640">
    <property type="entry name" value="ABC1_TM_sf"/>
</dbReference>
<dbReference type="RefSeq" id="WP_317206921.1">
    <property type="nucleotide sequence ID" value="NZ_JAJJWI010000002.1"/>
</dbReference>
<keyword evidence="2" id="KW-1003">Cell membrane</keyword>
<comment type="subcellular location">
    <subcellularLocation>
        <location evidence="1">Cell membrane</location>
        <topology evidence="1">Multi-pass membrane protein</topology>
    </subcellularLocation>
</comment>
<feature type="transmembrane region" description="Helical" evidence="6">
    <location>
        <begin position="317"/>
        <end position="346"/>
    </location>
</feature>
<evidence type="ECO:0000256" key="4">
    <source>
        <dbReference type="ARBA" id="ARBA00022989"/>
    </source>
</evidence>
<feature type="transmembrane region" description="Helical" evidence="6">
    <location>
        <begin position="366"/>
        <end position="389"/>
    </location>
</feature>
<feature type="transmembrane region" description="Helical" evidence="6">
    <location>
        <begin position="269"/>
        <end position="296"/>
    </location>
</feature>
<feature type="domain" description="MacB-like periplasmic core" evidence="8">
    <location>
        <begin position="36"/>
        <end position="242"/>
    </location>
</feature>
<evidence type="ECO:0000256" key="6">
    <source>
        <dbReference type="SAM" id="Phobius"/>
    </source>
</evidence>
<dbReference type="EMBL" id="JBHUHV010000037">
    <property type="protein sequence ID" value="MFD2067480.1"/>
    <property type="molecule type" value="Genomic_DNA"/>
</dbReference>
<dbReference type="InterPro" id="IPR025857">
    <property type="entry name" value="MacB_PCD"/>
</dbReference>
<keyword evidence="4 6" id="KW-1133">Transmembrane helix</keyword>
<keyword evidence="10" id="KW-1185">Reference proteome</keyword>
<evidence type="ECO:0000256" key="3">
    <source>
        <dbReference type="ARBA" id="ARBA00022692"/>
    </source>
</evidence>
<feature type="transmembrane region" description="Helical" evidence="6">
    <location>
        <begin position="414"/>
        <end position="432"/>
    </location>
</feature>
<feature type="transmembrane region" description="Helical" evidence="6">
    <location>
        <begin position="777"/>
        <end position="807"/>
    </location>
</feature>
<feature type="domain" description="ABC3 transporter permease C-terminal" evidence="7">
    <location>
        <begin position="736"/>
        <end position="849"/>
    </location>
</feature>
<feature type="transmembrane region" description="Helical" evidence="6">
    <location>
        <begin position="438"/>
        <end position="459"/>
    </location>
</feature>
<dbReference type="Pfam" id="PF02687">
    <property type="entry name" value="FtsX"/>
    <property type="match status" value="2"/>
</dbReference>
<evidence type="ECO:0000259" key="7">
    <source>
        <dbReference type="Pfam" id="PF02687"/>
    </source>
</evidence>
<evidence type="ECO:0000259" key="8">
    <source>
        <dbReference type="Pfam" id="PF12704"/>
    </source>
</evidence>
<evidence type="ECO:0000313" key="9">
    <source>
        <dbReference type="EMBL" id="MFD2067480.1"/>
    </source>
</evidence>